<feature type="domain" description="Glycosyltransferase 2-like" evidence="2">
    <location>
        <begin position="7"/>
        <end position="82"/>
    </location>
</feature>
<organism evidence="3 4">
    <name type="scientific">Amycolatopsis carbonis</name>
    <dbReference type="NCBI Taxonomy" id="715471"/>
    <lineage>
        <taxon>Bacteria</taxon>
        <taxon>Bacillati</taxon>
        <taxon>Actinomycetota</taxon>
        <taxon>Actinomycetes</taxon>
        <taxon>Pseudonocardiales</taxon>
        <taxon>Pseudonocardiaceae</taxon>
        <taxon>Amycolatopsis</taxon>
    </lineage>
</organism>
<name>A0A9Y2IDH5_9PSEU</name>
<dbReference type="PANTHER" id="PTHR48090">
    <property type="entry name" value="UNDECAPRENYL-PHOSPHATE 4-DEOXY-4-FORMAMIDO-L-ARABINOSE TRANSFERASE-RELATED"/>
    <property type="match status" value="1"/>
</dbReference>
<dbReference type="AlphaFoldDB" id="A0A9Y2IDH5"/>
<keyword evidence="3" id="KW-0328">Glycosyltransferase</keyword>
<gene>
    <name evidence="3" type="ORF">QRX50_34255</name>
</gene>
<evidence type="ECO:0000313" key="4">
    <source>
        <dbReference type="Proteomes" id="UP001236014"/>
    </source>
</evidence>
<dbReference type="RefSeq" id="WP_285967251.1">
    <property type="nucleotide sequence ID" value="NZ_CP127294.1"/>
</dbReference>
<dbReference type="Gene3D" id="3.90.550.10">
    <property type="entry name" value="Spore Coat Polysaccharide Biosynthesis Protein SpsA, Chain A"/>
    <property type="match status" value="1"/>
</dbReference>
<dbReference type="Proteomes" id="UP001236014">
    <property type="component" value="Chromosome"/>
</dbReference>
<dbReference type="GO" id="GO:0016757">
    <property type="term" value="F:glycosyltransferase activity"/>
    <property type="evidence" value="ECO:0007669"/>
    <property type="project" value="UniProtKB-KW"/>
</dbReference>
<dbReference type="PANTHER" id="PTHR48090:SF7">
    <property type="entry name" value="RFBJ PROTEIN"/>
    <property type="match status" value="1"/>
</dbReference>
<dbReference type="InterPro" id="IPR029044">
    <property type="entry name" value="Nucleotide-diphossugar_trans"/>
</dbReference>
<keyword evidence="4" id="KW-1185">Reference proteome</keyword>
<evidence type="ECO:0000256" key="1">
    <source>
        <dbReference type="ARBA" id="ARBA00006739"/>
    </source>
</evidence>
<dbReference type="EC" id="2.4.-.-" evidence="3"/>
<accession>A0A9Y2IDH5</accession>
<dbReference type="SUPFAM" id="SSF53448">
    <property type="entry name" value="Nucleotide-diphospho-sugar transferases"/>
    <property type="match status" value="1"/>
</dbReference>
<comment type="similarity">
    <text evidence="1">Belongs to the glycosyltransferase 2 family.</text>
</comment>
<sequence>MINAVAVVVPARNEAALLPRCLDAVRRSLALLPAGTARTVIVVADRCTDATPAIARRHGARVVTTTRFGTIGAVRTSAAAWRSTSSTPSRLRAWCCSTPTRTPR</sequence>
<dbReference type="EMBL" id="CP127294">
    <property type="protein sequence ID" value="WIX76503.1"/>
    <property type="molecule type" value="Genomic_DNA"/>
</dbReference>
<keyword evidence="3" id="KW-0808">Transferase</keyword>
<dbReference type="KEGG" id="acab:QRX50_34255"/>
<reference evidence="3 4" key="1">
    <citation type="submission" date="2023-06" db="EMBL/GenBank/DDBJ databases">
        <authorList>
            <person name="Oyuntsetseg B."/>
            <person name="Kim S.B."/>
        </authorList>
    </citation>
    <scope>NUCLEOTIDE SEQUENCE [LARGE SCALE GENOMIC DNA]</scope>
    <source>
        <strain evidence="3 4">2-15</strain>
    </source>
</reference>
<dbReference type="InterPro" id="IPR050256">
    <property type="entry name" value="Glycosyltransferase_2"/>
</dbReference>
<dbReference type="InterPro" id="IPR001173">
    <property type="entry name" value="Glyco_trans_2-like"/>
</dbReference>
<evidence type="ECO:0000259" key="2">
    <source>
        <dbReference type="Pfam" id="PF00535"/>
    </source>
</evidence>
<dbReference type="Pfam" id="PF00535">
    <property type="entry name" value="Glycos_transf_2"/>
    <property type="match status" value="1"/>
</dbReference>
<protein>
    <submittedName>
        <fullName evidence="3">Glycosyltransferase</fullName>
        <ecNumber evidence="3">2.4.-.-</ecNumber>
    </submittedName>
</protein>
<evidence type="ECO:0000313" key="3">
    <source>
        <dbReference type="EMBL" id="WIX76503.1"/>
    </source>
</evidence>
<proteinExistence type="inferred from homology"/>